<evidence type="ECO:0000256" key="10">
    <source>
        <dbReference type="SAM" id="SignalP"/>
    </source>
</evidence>
<reference evidence="12 13" key="1">
    <citation type="submission" date="2016-03" db="EMBL/GenBank/DDBJ databases">
        <title>Genome sequencing of Psychrobacter alimentarius PAMC 27889.</title>
        <authorList>
            <person name="Lee J."/>
            <person name="Kim O.-S."/>
        </authorList>
    </citation>
    <scope>NUCLEOTIDE SEQUENCE [LARGE SCALE GENOMIC DNA]</scope>
    <source>
        <strain evidence="12 13">PAMC 27889</strain>
    </source>
</reference>
<dbReference type="Pfam" id="PF00576">
    <property type="entry name" value="Transthyretin"/>
    <property type="match status" value="1"/>
</dbReference>
<dbReference type="PROSITE" id="PS00769">
    <property type="entry name" value="TRANSTHYRETIN_2"/>
    <property type="match status" value="1"/>
</dbReference>
<dbReference type="InterPro" id="IPR023416">
    <property type="entry name" value="Transthyretin/HIU_hydrolase_d"/>
</dbReference>
<evidence type="ECO:0000256" key="8">
    <source>
        <dbReference type="ARBA" id="ARBA00022801"/>
    </source>
</evidence>
<comment type="subunit">
    <text evidence="4 9">Homotetramer.</text>
</comment>
<feature type="chain" id="PRO_5045672392" description="5-hydroxyisourate hydrolase" evidence="10">
    <location>
        <begin position="25"/>
        <end position="143"/>
    </location>
</feature>
<comment type="function">
    <text evidence="2">Catalyzes the hydrolysis of 5-hydroxyisourate (HIU) to 2-oxo-4-hydroxy-4-carboxy-5-ureidoimidazoline (OHCU).</text>
</comment>
<feature type="signal peptide" evidence="10">
    <location>
        <begin position="1"/>
        <end position="24"/>
    </location>
</feature>
<dbReference type="InterPro" id="IPR023418">
    <property type="entry name" value="Thyroxine_BS"/>
</dbReference>
<dbReference type="SUPFAM" id="SSF49472">
    <property type="entry name" value="Transthyretin (synonym: prealbumin)"/>
    <property type="match status" value="1"/>
</dbReference>
<gene>
    <name evidence="12" type="ORF">A3K91_0468</name>
</gene>
<evidence type="ECO:0000313" key="13">
    <source>
        <dbReference type="Proteomes" id="UP000076104"/>
    </source>
</evidence>
<evidence type="ECO:0000259" key="11">
    <source>
        <dbReference type="SMART" id="SM00095"/>
    </source>
</evidence>
<feature type="domain" description="Transthyretin/hydroxyisourate hydrolase" evidence="11">
    <location>
        <begin position="28"/>
        <end position="142"/>
    </location>
</feature>
<dbReference type="Proteomes" id="UP000076104">
    <property type="component" value="Chromosome"/>
</dbReference>
<keyword evidence="10" id="KW-0732">Signal</keyword>
<evidence type="ECO:0000256" key="3">
    <source>
        <dbReference type="ARBA" id="ARBA00009850"/>
    </source>
</evidence>
<dbReference type="NCBIfam" id="TIGR02962">
    <property type="entry name" value="hdxy_isourate"/>
    <property type="match status" value="1"/>
</dbReference>
<evidence type="ECO:0000256" key="7">
    <source>
        <dbReference type="ARBA" id="ARBA00022631"/>
    </source>
</evidence>
<evidence type="ECO:0000313" key="12">
    <source>
        <dbReference type="EMBL" id="AMT96097.1"/>
    </source>
</evidence>
<dbReference type="EC" id="3.5.2.17" evidence="5 9"/>
<evidence type="ECO:0000256" key="1">
    <source>
        <dbReference type="ARBA" id="ARBA00001043"/>
    </source>
</evidence>
<keyword evidence="13" id="KW-1185">Reference proteome</keyword>
<dbReference type="InterPro" id="IPR000895">
    <property type="entry name" value="Transthyretin/HIU_hydrolase"/>
</dbReference>
<dbReference type="PANTHER" id="PTHR10395:SF7">
    <property type="entry name" value="5-HYDROXYISOURATE HYDROLASE"/>
    <property type="match status" value="1"/>
</dbReference>
<dbReference type="EMBL" id="CP014945">
    <property type="protein sequence ID" value="AMT96097.1"/>
    <property type="molecule type" value="Genomic_DNA"/>
</dbReference>
<sequence length="143" mass="15785">MNNNLLKAIAFGGVLATTAVASHAAGNQENYQLSSHILDISTGKPAPNVNVKLMMQDKAGGWKLLNTQKTDANGRIGNFLPNQDGVQHDGTYKLIFETTPYFRNQGLKSFYPYVEVNFNIEGDNHYHVPITLSPYGYSTYRGS</sequence>
<comment type="similarity">
    <text evidence="3 9">Belongs to the transthyretin family. 5-hydroxyisourate hydrolase subfamily.</text>
</comment>
<keyword evidence="7 9" id="KW-0659">Purine metabolism</keyword>
<dbReference type="InterPro" id="IPR014306">
    <property type="entry name" value="Hydroxyisourate_hydrolase"/>
</dbReference>
<dbReference type="PROSITE" id="PS00768">
    <property type="entry name" value="TRANSTHYRETIN_1"/>
    <property type="match status" value="1"/>
</dbReference>
<dbReference type="GO" id="GO:0016787">
    <property type="term" value="F:hydrolase activity"/>
    <property type="evidence" value="ECO:0007669"/>
    <property type="project" value="UniProtKB-KW"/>
</dbReference>
<dbReference type="GeneID" id="33059142"/>
<evidence type="ECO:0000256" key="2">
    <source>
        <dbReference type="ARBA" id="ARBA00002704"/>
    </source>
</evidence>
<name>A0ABN4N140_9GAMM</name>
<dbReference type="SMART" id="SM00095">
    <property type="entry name" value="TR_THY"/>
    <property type="match status" value="1"/>
</dbReference>
<keyword evidence="8 9" id="KW-0378">Hydrolase</keyword>
<proteinExistence type="inferred from homology"/>
<dbReference type="RefSeq" id="WP_084387230.1">
    <property type="nucleotide sequence ID" value="NZ_CP014945.1"/>
</dbReference>
<protein>
    <recommendedName>
        <fullName evidence="6 9">5-hydroxyisourate hydrolase</fullName>
        <shortName evidence="9">HIU hydrolase</shortName>
        <shortName evidence="9">HIUHase</shortName>
        <ecNumber evidence="5 9">3.5.2.17</ecNumber>
    </recommendedName>
</protein>
<comment type="catalytic activity">
    <reaction evidence="1 9">
        <text>5-hydroxyisourate + H2O = 5-hydroxy-2-oxo-4-ureido-2,5-dihydro-1H-imidazole-5-carboxylate + H(+)</text>
        <dbReference type="Rhea" id="RHEA:23736"/>
        <dbReference type="ChEBI" id="CHEBI:15377"/>
        <dbReference type="ChEBI" id="CHEBI:15378"/>
        <dbReference type="ChEBI" id="CHEBI:18072"/>
        <dbReference type="ChEBI" id="CHEBI:58639"/>
        <dbReference type="EC" id="3.5.2.17"/>
    </reaction>
</comment>
<dbReference type="InterPro" id="IPR023419">
    <property type="entry name" value="Transthyretin_CS"/>
</dbReference>
<dbReference type="Gene3D" id="2.60.40.180">
    <property type="entry name" value="Transthyretin/hydroxyisourate hydrolase domain"/>
    <property type="match status" value="1"/>
</dbReference>
<dbReference type="PRINTS" id="PR00189">
    <property type="entry name" value="TRNSTHYRETIN"/>
</dbReference>
<accession>A0ABN4N140</accession>
<dbReference type="PANTHER" id="PTHR10395">
    <property type="entry name" value="URICASE AND TRANSTHYRETIN-RELATED"/>
    <property type="match status" value="1"/>
</dbReference>
<evidence type="ECO:0000256" key="4">
    <source>
        <dbReference type="ARBA" id="ARBA00011881"/>
    </source>
</evidence>
<organism evidence="12 13">
    <name type="scientific">Psychrobacter alimentarius</name>
    <dbReference type="NCBI Taxonomy" id="261164"/>
    <lineage>
        <taxon>Bacteria</taxon>
        <taxon>Pseudomonadati</taxon>
        <taxon>Pseudomonadota</taxon>
        <taxon>Gammaproteobacteria</taxon>
        <taxon>Moraxellales</taxon>
        <taxon>Moraxellaceae</taxon>
        <taxon>Psychrobacter</taxon>
    </lineage>
</organism>
<dbReference type="InterPro" id="IPR036817">
    <property type="entry name" value="Transthyretin/HIU_hydrolase_sf"/>
</dbReference>
<dbReference type="CDD" id="cd05822">
    <property type="entry name" value="TLP_HIUase"/>
    <property type="match status" value="1"/>
</dbReference>
<evidence type="ECO:0000256" key="6">
    <source>
        <dbReference type="ARBA" id="ARBA00017539"/>
    </source>
</evidence>
<evidence type="ECO:0000256" key="5">
    <source>
        <dbReference type="ARBA" id="ARBA00012609"/>
    </source>
</evidence>
<evidence type="ECO:0000256" key="9">
    <source>
        <dbReference type="RuleBase" id="RU361270"/>
    </source>
</evidence>